<evidence type="ECO:0000256" key="1">
    <source>
        <dbReference type="SAM" id="SignalP"/>
    </source>
</evidence>
<dbReference type="Proteomes" id="UP000075884">
    <property type="component" value="Unassembled WGS sequence"/>
</dbReference>
<feature type="chain" id="PRO_5008129579" evidence="1">
    <location>
        <begin position="22"/>
        <end position="80"/>
    </location>
</feature>
<keyword evidence="3" id="KW-1185">Reference proteome</keyword>
<dbReference type="EnsemblMetazoa" id="ADIR004250-RA">
    <property type="protein sequence ID" value="ADIR004250-PA"/>
    <property type="gene ID" value="ADIR004250"/>
</dbReference>
<sequence length="80" mass="8955">MKYTFAFVLLALFAVLTVSQAKPLDEEAAPTNDEGSDKVTVQLQLTKEELADLEKVMGGRYYDWRYAMAGAYGGNPYYYG</sequence>
<organism evidence="2 3">
    <name type="scientific">Anopheles dirus</name>
    <dbReference type="NCBI Taxonomy" id="7168"/>
    <lineage>
        <taxon>Eukaryota</taxon>
        <taxon>Metazoa</taxon>
        <taxon>Ecdysozoa</taxon>
        <taxon>Arthropoda</taxon>
        <taxon>Hexapoda</taxon>
        <taxon>Insecta</taxon>
        <taxon>Pterygota</taxon>
        <taxon>Neoptera</taxon>
        <taxon>Endopterygota</taxon>
        <taxon>Diptera</taxon>
        <taxon>Nematocera</taxon>
        <taxon>Culicoidea</taxon>
        <taxon>Culicidae</taxon>
        <taxon>Anophelinae</taxon>
        <taxon>Anopheles</taxon>
    </lineage>
</organism>
<proteinExistence type="predicted"/>
<accession>A0A182N9C6</accession>
<reference evidence="2" key="2">
    <citation type="submission" date="2020-05" db="UniProtKB">
        <authorList>
            <consortium name="EnsemblMetazoa"/>
        </authorList>
    </citation>
    <scope>IDENTIFICATION</scope>
    <source>
        <strain evidence="2">WRAIR2</strain>
    </source>
</reference>
<protein>
    <submittedName>
        <fullName evidence="2">Uncharacterized protein</fullName>
    </submittedName>
</protein>
<name>A0A182N9C6_9DIPT</name>
<evidence type="ECO:0000313" key="3">
    <source>
        <dbReference type="Proteomes" id="UP000075884"/>
    </source>
</evidence>
<keyword evidence="1" id="KW-0732">Signal</keyword>
<evidence type="ECO:0000313" key="2">
    <source>
        <dbReference type="EnsemblMetazoa" id="ADIR004250-PA"/>
    </source>
</evidence>
<feature type="signal peptide" evidence="1">
    <location>
        <begin position="1"/>
        <end position="21"/>
    </location>
</feature>
<dbReference type="AlphaFoldDB" id="A0A182N9C6"/>
<dbReference type="VEuPathDB" id="VectorBase:ADIR004250"/>
<reference evidence="3" key="1">
    <citation type="submission" date="2013-03" db="EMBL/GenBank/DDBJ databases">
        <title>The Genome Sequence of Anopheles dirus WRAIR2.</title>
        <authorList>
            <consortium name="The Broad Institute Genomics Platform"/>
            <person name="Neafsey D.E."/>
            <person name="Walton C."/>
            <person name="Walker B."/>
            <person name="Young S.K."/>
            <person name="Zeng Q."/>
            <person name="Gargeya S."/>
            <person name="Fitzgerald M."/>
            <person name="Haas B."/>
            <person name="Abouelleil A."/>
            <person name="Allen A.W."/>
            <person name="Alvarado L."/>
            <person name="Arachchi H.M."/>
            <person name="Berlin A.M."/>
            <person name="Chapman S.B."/>
            <person name="Gainer-Dewar J."/>
            <person name="Goldberg J."/>
            <person name="Griggs A."/>
            <person name="Gujja S."/>
            <person name="Hansen M."/>
            <person name="Howarth C."/>
            <person name="Imamovic A."/>
            <person name="Ireland A."/>
            <person name="Larimer J."/>
            <person name="McCowan C."/>
            <person name="Murphy C."/>
            <person name="Pearson M."/>
            <person name="Poon T.W."/>
            <person name="Priest M."/>
            <person name="Roberts A."/>
            <person name="Saif S."/>
            <person name="Shea T."/>
            <person name="Sisk P."/>
            <person name="Sykes S."/>
            <person name="Wortman J."/>
            <person name="Nusbaum C."/>
            <person name="Birren B."/>
        </authorList>
    </citation>
    <scope>NUCLEOTIDE SEQUENCE [LARGE SCALE GENOMIC DNA]</scope>
    <source>
        <strain evidence="3">WRAIR2</strain>
    </source>
</reference>